<organism evidence="1 2">
    <name type="scientific">Yasminevirus sp. GU-2018</name>
    <dbReference type="NCBI Taxonomy" id="2420051"/>
    <lineage>
        <taxon>Viruses</taxon>
        <taxon>Varidnaviria</taxon>
        <taxon>Bamfordvirae</taxon>
        <taxon>Nucleocytoviricota</taxon>
        <taxon>Megaviricetes</taxon>
        <taxon>Imitervirales</taxon>
        <taxon>Mimiviridae</taxon>
        <taxon>Klosneuvirinae</taxon>
        <taxon>Yasminevirus</taxon>
        <taxon>Yasminevirus saudimassiliense</taxon>
    </lineage>
</organism>
<comment type="caution">
    <text evidence="1">The sequence shown here is derived from an EMBL/GenBank/DDBJ whole genome shotgun (WGS) entry which is preliminary data.</text>
</comment>
<sequence length="246" mass="28898">MDLILDFSSTEQKGVGEKKVDPKKKYEQDFDDTTFVQYRAYRIKRTDPMTFVELNEKTSFKFYEMWNPYTGERGEKDPFGPLCFHPINLLQYFYDSRLRGLWIDNNDGYEGFFGDAVGAGEDCEVPCRGIYPERYLFRLPVIDCYLKKGHKLSLVTMGPVLTDSEVCQIDRLLTKHWSHDRTFIKLYKKIGSLFKLKHYYDVAISKNPLEMDMSGLELGKREDALKQENPKMFINRTAVEVLKRMI</sequence>
<proteinExistence type="predicted"/>
<dbReference type="EMBL" id="UPSH01000001">
    <property type="protein sequence ID" value="VBB18357.1"/>
    <property type="molecule type" value="Genomic_DNA"/>
</dbReference>
<dbReference type="Proteomes" id="UP000594342">
    <property type="component" value="Unassembled WGS sequence"/>
</dbReference>
<accession>A0A5K0U8X1</accession>
<evidence type="ECO:0000313" key="2">
    <source>
        <dbReference type="Proteomes" id="UP000594342"/>
    </source>
</evidence>
<protein>
    <submittedName>
        <fullName evidence="1">Uncharacterized protein</fullName>
    </submittedName>
</protein>
<gene>
    <name evidence="1" type="ORF">YASMINEVIRUS_820</name>
</gene>
<evidence type="ECO:0000313" key="1">
    <source>
        <dbReference type="EMBL" id="VBB18357.1"/>
    </source>
</evidence>
<keyword evidence="2" id="KW-1185">Reference proteome</keyword>
<name>A0A5K0U8X1_9VIRU</name>
<reference evidence="1 2" key="1">
    <citation type="submission" date="2018-10" db="EMBL/GenBank/DDBJ databases">
        <authorList>
            <consortium name="IHU Genomes"/>
        </authorList>
    </citation>
    <scope>NUCLEOTIDE SEQUENCE [LARGE SCALE GENOMIC DNA]</scope>
    <source>
        <strain evidence="1 2">A1</strain>
    </source>
</reference>